<feature type="region of interest" description="Disordered" evidence="1">
    <location>
        <begin position="165"/>
        <end position="193"/>
    </location>
</feature>
<evidence type="ECO:0000313" key="2">
    <source>
        <dbReference type="EMBL" id="TMW66376.1"/>
    </source>
</evidence>
<dbReference type="SUPFAM" id="SSF50729">
    <property type="entry name" value="PH domain-like"/>
    <property type="match status" value="1"/>
</dbReference>
<dbReference type="Gene3D" id="2.30.29.30">
    <property type="entry name" value="Pleckstrin-homology domain (PH domain)/Phosphotyrosine-binding domain (PTB)"/>
    <property type="match status" value="1"/>
</dbReference>
<dbReference type="EMBL" id="SPLM01000036">
    <property type="protein sequence ID" value="TMW66376.1"/>
    <property type="molecule type" value="Genomic_DNA"/>
</dbReference>
<evidence type="ECO:0008006" key="4">
    <source>
        <dbReference type="Google" id="ProtNLM"/>
    </source>
</evidence>
<sequence length="221" mass="25199">MEGYVLGFQKERQAQLWYCVLEHGALQCYNRPDGELVQVIELTRHRIRLENGLEGVCPNRFVIHSTPVGRDDNVGKFVLLDTKESSYFFAAPSPDKMRKWCRAILNWRRHSFVDPAQSLTASKIVARRPDDEPMSRKAIQKQERLSLVHFVTAFELILKEAAPPRASPKRGSLLFRKSSSGENTEKRRSLIPLRPGQVVKAMASLPTRVPNWRRVSSSSSS</sequence>
<dbReference type="AlphaFoldDB" id="A0A8K1FKS6"/>
<evidence type="ECO:0000313" key="3">
    <source>
        <dbReference type="Proteomes" id="UP000794436"/>
    </source>
</evidence>
<name>A0A8K1FKS6_PYTOL</name>
<evidence type="ECO:0000256" key="1">
    <source>
        <dbReference type="SAM" id="MobiDB-lite"/>
    </source>
</evidence>
<accession>A0A8K1FKS6</accession>
<dbReference type="Proteomes" id="UP000794436">
    <property type="component" value="Unassembled WGS sequence"/>
</dbReference>
<dbReference type="OrthoDB" id="89971at2759"/>
<dbReference type="InterPro" id="IPR011993">
    <property type="entry name" value="PH-like_dom_sf"/>
</dbReference>
<dbReference type="CDD" id="cd00821">
    <property type="entry name" value="PH"/>
    <property type="match status" value="1"/>
</dbReference>
<keyword evidence="3" id="KW-1185">Reference proteome</keyword>
<reference evidence="2" key="1">
    <citation type="submission" date="2019-03" db="EMBL/GenBank/DDBJ databases">
        <title>Long read genome sequence of the mycoparasitic Pythium oligandrum ATCC 38472 isolated from sugarbeet rhizosphere.</title>
        <authorList>
            <person name="Gaulin E."/>
        </authorList>
    </citation>
    <scope>NUCLEOTIDE SEQUENCE</scope>
    <source>
        <strain evidence="2">ATCC 38472_TT</strain>
    </source>
</reference>
<organism evidence="2 3">
    <name type="scientific">Pythium oligandrum</name>
    <name type="common">Mycoparasitic fungus</name>
    <dbReference type="NCBI Taxonomy" id="41045"/>
    <lineage>
        <taxon>Eukaryota</taxon>
        <taxon>Sar</taxon>
        <taxon>Stramenopiles</taxon>
        <taxon>Oomycota</taxon>
        <taxon>Peronosporomycetes</taxon>
        <taxon>Pythiales</taxon>
        <taxon>Pythiaceae</taxon>
        <taxon>Pythium</taxon>
    </lineage>
</organism>
<proteinExistence type="predicted"/>
<comment type="caution">
    <text evidence="2">The sequence shown here is derived from an EMBL/GenBank/DDBJ whole genome shotgun (WGS) entry which is preliminary data.</text>
</comment>
<protein>
    <recommendedName>
        <fullName evidence="4">PH domain-containing protein</fullName>
    </recommendedName>
</protein>
<gene>
    <name evidence="2" type="ORF">Poli38472_004141</name>
</gene>